<dbReference type="SUPFAM" id="SSF53850">
    <property type="entry name" value="Periplasmic binding protein-like II"/>
    <property type="match status" value="1"/>
</dbReference>
<dbReference type="InterPro" id="IPR000847">
    <property type="entry name" value="LysR_HTH_N"/>
</dbReference>
<dbReference type="Pfam" id="PF03466">
    <property type="entry name" value="LysR_substrate"/>
    <property type="match status" value="1"/>
</dbReference>
<accession>A0A3A9ZH80</accession>
<dbReference type="PROSITE" id="PS50931">
    <property type="entry name" value="HTH_LYSR"/>
    <property type="match status" value="1"/>
</dbReference>
<sequence length="351" mass="38801">MTSGAEANWDDVMAFRAVAEHLNFTAAARHLHVSASTLSHRVSRLESALGLALLSRNTRSVRLTEAGTVLLEWAVEAGDSWRDLHVSLRREPGRVGPAGSPGGRNVVRFGYARVDTTDLFGELPLVDPGITWHTRALPTGVAGLGALADGSLDLLLWVDWLSWWRRETPDQVLAQVESAVVVDEPLWVYLPAGHPAAGQDVVDVGQLAEDDWIASPQPVPRRLVRHTARRYGRFEPRIRHLTDDPRMALSLLSEGLAVDVGPPPCAPLPAQVVARPLRGAPRTRIQLSRRRSGPLSEETFRAVHRQVARWYVDGYRVANPGYWRSLAHRPERHPGLRDVLRESSGDLRVTG</sequence>
<feature type="domain" description="HTH lysR-type" evidence="5">
    <location>
        <begin position="8"/>
        <end position="64"/>
    </location>
</feature>
<dbReference type="PANTHER" id="PTHR30346">
    <property type="entry name" value="TRANSCRIPTIONAL DUAL REGULATOR HCAR-RELATED"/>
    <property type="match status" value="1"/>
</dbReference>
<dbReference type="FunFam" id="1.10.10.10:FF:000001">
    <property type="entry name" value="LysR family transcriptional regulator"/>
    <property type="match status" value="1"/>
</dbReference>
<protein>
    <submittedName>
        <fullName evidence="6">LysR family transcriptional regulator</fullName>
    </submittedName>
</protein>
<evidence type="ECO:0000256" key="4">
    <source>
        <dbReference type="ARBA" id="ARBA00023163"/>
    </source>
</evidence>
<dbReference type="Proteomes" id="UP000281726">
    <property type="component" value="Unassembled WGS sequence"/>
</dbReference>
<evidence type="ECO:0000256" key="2">
    <source>
        <dbReference type="ARBA" id="ARBA00023015"/>
    </source>
</evidence>
<keyword evidence="3" id="KW-0238">DNA-binding</keyword>
<dbReference type="GO" id="GO:0032993">
    <property type="term" value="C:protein-DNA complex"/>
    <property type="evidence" value="ECO:0007669"/>
    <property type="project" value="TreeGrafter"/>
</dbReference>
<dbReference type="PRINTS" id="PR00039">
    <property type="entry name" value="HTHLYSR"/>
</dbReference>
<reference evidence="6 7" key="1">
    <citation type="journal article" date="2004" name="Syst. Appl. Microbiol.">
        <title>Cryptoendolithic actinomycetes from antarctic sandstone rock samples: Micromonospora endolithica sp. nov. and two isolates related to Micromonospora coerulea Jensen 1932.</title>
        <authorList>
            <person name="Hirsch P."/>
            <person name="Mevs U."/>
            <person name="Kroppenstedt R.M."/>
            <person name="Schumann P."/>
            <person name="Stackebrandt E."/>
        </authorList>
    </citation>
    <scope>NUCLEOTIDE SEQUENCE [LARGE SCALE GENOMIC DNA]</scope>
    <source>
        <strain evidence="6 7">JCM 12677</strain>
    </source>
</reference>
<evidence type="ECO:0000313" key="7">
    <source>
        <dbReference type="Proteomes" id="UP000281726"/>
    </source>
</evidence>
<dbReference type="GO" id="GO:0003677">
    <property type="term" value="F:DNA binding"/>
    <property type="evidence" value="ECO:0007669"/>
    <property type="project" value="UniProtKB-KW"/>
</dbReference>
<dbReference type="InterPro" id="IPR036388">
    <property type="entry name" value="WH-like_DNA-bd_sf"/>
</dbReference>
<dbReference type="Pfam" id="PF00126">
    <property type="entry name" value="HTH_1"/>
    <property type="match status" value="1"/>
</dbReference>
<dbReference type="Gene3D" id="1.10.10.10">
    <property type="entry name" value="Winged helix-like DNA-binding domain superfamily/Winged helix DNA-binding domain"/>
    <property type="match status" value="1"/>
</dbReference>
<dbReference type="AlphaFoldDB" id="A0A3A9ZH80"/>
<comment type="caution">
    <text evidence="6">The sequence shown here is derived from an EMBL/GenBank/DDBJ whole genome shotgun (WGS) entry which is preliminary data.</text>
</comment>
<dbReference type="GO" id="GO:0003700">
    <property type="term" value="F:DNA-binding transcription factor activity"/>
    <property type="evidence" value="ECO:0007669"/>
    <property type="project" value="InterPro"/>
</dbReference>
<dbReference type="OrthoDB" id="4131546at2"/>
<dbReference type="RefSeq" id="WP_120728660.1">
    <property type="nucleotide sequence ID" value="NZ_RBAK01000004.1"/>
</dbReference>
<evidence type="ECO:0000256" key="1">
    <source>
        <dbReference type="ARBA" id="ARBA00009437"/>
    </source>
</evidence>
<dbReference type="InterPro" id="IPR036390">
    <property type="entry name" value="WH_DNA-bd_sf"/>
</dbReference>
<dbReference type="PANTHER" id="PTHR30346:SF28">
    <property type="entry name" value="HTH-TYPE TRANSCRIPTIONAL REGULATOR CYNR"/>
    <property type="match status" value="1"/>
</dbReference>
<dbReference type="Gene3D" id="3.40.190.10">
    <property type="entry name" value="Periplasmic binding protein-like II"/>
    <property type="match status" value="2"/>
</dbReference>
<gene>
    <name evidence="6" type="ORF">D7223_13225</name>
</gene>
<comment type="similarity">
    <text evidence="1">Belongs to the LysR transcriptional regulatory family.</text>
</comment>
<dbReference type="SUPFAM" id="SSF46785">
    <property type="entry name" value="Winged helix' DNA-binding domain"/>
    <property type="match status" value="1"/>
</dbReference>
<dbReference type="InterPro" id="IPR005119">
    <property type="entry name" value="LysR_subst-bd"/>
</dbReference>
<proteinExistence type="inferred from homology"/>
<keyword evidence="7" id="KW-1185">Reference proteome</keyword>
<dbReference type="EMBL" id="RBAK01000004">
    <property type="protein sequence ID" value="RKN47708.1"/>
    <property type="molecule type" value="Genomic_DNA"/>
</dbReference>
<keyword evidence="2" id="KW-0805">Transcription regulation</keyword>
<organism evidence="6 7">
    <name type="scientific">Micromonospora endolithica</name>
    <dbReference type="NCBI Taxonomy" id="230091"/>
    <lineage>
        <taxon>Bacteria</taxon>
        <taxon>Bacillati</taxon>
        <taxon>Actinomycetota</taxon>
        <taxon>Actinomycetes</taxon>
        <taxon>Micromonosporales</taxon>
        <taxon>Micromonosporaceae</taxon>
        <taxon>Micromonospora</taxon>
    </lineage>
</organism>
<name>A0A3A9ZH80_9ACTN</name>
<evidence type="ECO:0000313" key="6">
    <source>
        <dbReference type="EMBL" id="RKN47708.1"/>
    </source>
</evidence>
<keyword evidence="4" id="KW-0804">Transcription</keyword>
<evidence type="ECO:0000256" key="3">
    <source>
        <dbReference type="ARBA" id="ARBA00023125"/>
    </source>
</evidence>
<evidence type="ECO:0000259" key="5">
    <source>
        <dbReference type="PROSITE" id="PS50931"/>
    </source>
</evidence>